<evidence type="ECO:0000313" key="3">
    <source>
        <dbReference type="EMBL" id="KAF0038901.1"/>
    </source>
</evidence>
<evidence type="ECO:0000313" key="4">
    <source>
        <dbReference type="Proteomes" id="UP000246464"/>
    </source>
</evidence>
<sequence length="89" mass="10089">MAPVRSPARRDRRGSGNSDRRVVCDPSFVRSQTTRPRSVTCAPVFTSSQGVHEEHKHLHVGKFMTQSRRERADSRMPYGKPTGTKDRPL</sequence>
<dbReference type="Proteomes" id="UP000438429">
    <property type="component" value="Unassembled WGS sequence"/>
</dbReference>
<name>A0A2U9B9Q8_SCOMX</name>
<reference evidence="2 4" key="1">
    <citation type="submission" date="2017-12" db="EMBL/GenBank/DDBJ databases">
        <title>Integrating genomic resources of turbot (Scophthalmus maximus) in depth evaluation of genetic and physical mapping variation across individuals.</title>
        <authorList>
            <person name="Martinez P."/>
        </authorList>
    </citation>
    <scope>NUCLEOTIDE SEQUENCE [LARGE SCALE GENOMIC DNA]</scope>
</reference>
<gene>
    <name evidence="3" type="ORF">F2P81_009385</name>
    <name evidence="2" type="ORF">SMAX5B_017018</name>
</gene>
<evidence type="ECO:0000313" key="5">
    <source>
        <dbReference type="Proteomes" id="UP000438429"/>
    </source>
</evidence>
<dbReference type="EMBL" id="CP026246">
    <property type="protein sequence ID" value="AWP00697.1"/>
    <property type="molecule type" value="Genomic_DNA"/>
</dbReference>
<accession>A0A2U9B9Q8</accession>
<organism evidence="2 4">
    <name type="scientific">Scophthalmus maximus</name>
    <name type="common">Turbot</name>
    <name type="synonym">Psetta maxima</name>
    <dbReference type="NCBI Taxonomy" id="52904"/>
    <lineage>
        <taxon>Eukaryota</taxon>
        <taxon>Metazoa</taxon>
        <taxon>Chordata</taxon>
        <taxon>Craniata</taxon>
        <taxon>Vertebrata</taxon>
        <taxon>Euteleostomi</taxon>
        <taxon>Actinopterygii</taxon>
        <taxon>Neopterygii</taxon>
        <taxon>Teleostei</taxon>
        <taxon>Neoteleostei</taxon>
        <taxon>Acanthomorphata</taxon>
        <taxon>Carangaria</taxon>
        <taxon>Pleuronectiformes</taxon>
        <taxon>Pleuronectoidei</taxon>
        <taxon>Scophthalmidae</taxon>
        <taxon>Scophthalmus</taxon>
    </lineage>
</organism>
<dbReference type="AlphaFoldDB" id="A0A2U9B9Q8"/>
<dbReference type="EMBL" id="VEVO01000008">
    <property type="protein sequence ID" value="KAF0038901.1"/>
    <property type="molecule type" value="Genomic_DNA"/>
</dbReference>
<feature type="region of interest" description="Disordered" evidence="1">
    <location>
        <begin position="49"/>
        <end position="89"/>
    </location>
</feature>
<protein>
    <submittedName>
        <fullName evidence="2">Uncharacterized protein</fullName>
    </submittedName>
</protein>
<proteinExistence type="predicted"/>
<evidence type="ECO:0000256" key="1">
    <source>
        <dbReference type="SAM" id="MobiDB-lite"/>
    </source>
</evidence>
<reference evidence="3 5" key="2">
    <citation type="submission" date="2019-06" db="EMBL/GenBank/DDBJ databases">
        <title>Draft genomes of female and male turbot (Scophthalmus maximus).</title>
        <authorList>
            <person name="Xu H."/>
            <person name="Xu X.-W."/>
            <person name="Shao C."/>
            <person name="Chen S."/>
        </authorList>
    </citation>
    <scope>NUCLEOTIDE SEQUENCE [LARGE SCALE GENOMIC DNA]</scope>
    <source>
        <strain evidence="3">Ysfricsl-2016a</strain>
        <tissue evidence="3">Blood</tissue>
    </source>
</reference>
<feature type="region of interest" description="Disordered" evidence="1">
    <location>
        <begin position="1"/>
        <end position="36"/>
    </location>
</feature>
<evidence type="ECO:0000313" key="2">
    <source>
        <dbReference type="EMBL" id="AWP00697.1"/>
    </source>
</evidence>
<dbReference type="Proteomes" id="UP000246464">
    <property type="component" value="Chromosome 4"/>
</dbReference>
<keyword evidence="4" id="KW-1185">Reference proteome</keyword>